<feature type="coiled-coil region" evidence="14">
    <location>
        <begin position="383"/>
        <end position="417"/>
    </location>
</feature>
<sequence>RGWRTGGKAGGSGRLKGKQRERWLKPILSDLYVHVYVCYHSGAMEELHSLDPRRQELLEARFLGGVSGNTAGSTGSTLTNNDCSNHSFGSLGSSSDKESEVSLILYDHTNTFKPHMLHSSTWCSVEWCLDDHLKPCDLFISLYLGLPPVIRSPQNSHSHSTRQSSSSPTSLCFVDSMISTRPMAVKSVQTDLTVVKLATIESNKNLDLEKKEGRIDDLLRANCDLRRQIDEQQKLLEKYKERLNKCITMSKKLLIEKSTQEKQACREKSMQDRLRLGHFTSVRHGASFTEQWTDGYAFQNLVKQQEWIIQQREEIERQRKLLAKRKPPSASSSQSPSTISEPKPRKTKAVNGSENDPFLKPSLPQLLTLAEYHEQEEIFKLRLGHLKKEEAEIQAELERLERVRNLHIRELKRINNEDSSQFKDHPTLNERYLLLHLLGRGGFSEVYKAFDLIEQRYAAVKIHQLNKNWREEKKENYHKHACREYRIHKQLDHPRIVKLYDYFSLDTDTFCTVLEYCEGNDLDFYLKQHKLMSEKEARSIVMQIVNALRYLNEIKPPIIHYDLKPGNILLVDGNACGEIKITDFGLSKIMDDDSYGVDGMDLTSQGAGTYWYLPPECFVVGKEPPKISNKVDVWSVGVIFFQCLYGRKPFGHNQSQQDIQQENTILKATEVQFPSKPVASNEAKAFIRRCLAYRKEDRFDVHQLGRDSYLLPHIRRASSSGALPPNSSSY</sequence>
<dbReference type="InterPro" id="IPR000719">
    <property type="entry name" value="Prot_kinase_dom"/>
</dbReference>
<dbReference type="GO" id="GO:0007059">
    <property type="term" value="P:chromosome segregation"/>
    <property type="evidence" value="ECO:0007669"/>
    <property type="project" value="TreeGrafter"/>
</dbReference>
<keyword evidence="5" id="KW-0808">Transferase</keyword>
<evidence type="ECO:0000256" key="1">
    <source>
        <dbReference type="ARBA" id="ARBA00001946"/>
    </source>
</evidence>
<keyword evidence="4" id="KW-0723">Serine/threonine-protein kinase</keyword>
<comment type="cofactor">
    <cofactor evidence="1">
        <name>Mg(2+)</name>
        <dbReference type="ChEBI" id="CHEBI:18420"/>
    </cofactor>
</comment>
<accession>A0A8C2KP84</accession>
<dbReference type="GO" id="GO:0005524">
    <property type="term" value="F:ATP binding"/>
    <property type="evidence" value="ECO:0007669"/>
    <property type="project" value="UniProtKB-UniRule"/>
</dbReference>
<dbReference type="PROSITE" id="PS00107">
    <property type="entry name" value="PROTEIN_KINASE_ATP"/>
    <property type="match status" value="1"/>
</dbReference>
<dbReference type="GO" id="GO:0004674">
    <property type="term" value="F:protein serine/threonine kinase activity"/>
    <property type="evidence" value="ECO:0007669"/>
    <property type="project" value="UniProtKB-KW"/>
</dbReference>
<dbReference type="PROSITE" id="PS50011">
    <property type="entry name" value="PROTEIN_KINASE_DOM"/>
    <property type="match status" value="1"/>
</dbReference>
<dbReference type="FunFam" id="1.10.510.10:FF:000037">
    <property type="entry name" value="Serine/threonine-protein kinase tousled-like 2"/>
    <property type="match status" value="1"/>
</dbReference>
<comment type="subcellular location">
    <subcellularLocation>
        <location evidence="2">Nucleus</location>
    </subcellularLocation>
</comment>
<comment type="catalytic activity">
    <reaction evidence="12">
        <text>L-seryl-[protein] + ATP = O-phospho-L-seryl-[protein] + ADP + H(+)</text>
        <dbReference type="Rhea" id="RHEA:17989"/>
        <dbReference type="Rhea" id="RHEA-COMP:9863"/>
        <dbReference type="Rhea" id="RHEA-COMP:11604"/>
        <dbReference type="ChEBI" id="CHEBI:15378"/>
        <dbReference type="ChEBI" id="CHEBI:29999"/>
        <dbReference type="ChEBI" id="CHEBI:30616"/>
        <dbReference type="ChEBI" id="CHEBI:83421"/>
        <dbReference type="ChEBI" id="CHEBI:456216"/>
        <dbReference type="EC" id="2.7.11.1"/>
    </reaction>
</comment>
<dbReference type="PROSITE" id="PS00108">
    <property type="entry name" value="PROTEIN_KINASE_ST"/>
    <property type="match status" value="1"/>
</dbReference>
<dbReference type="GO" id="GO:0005634">
    <property type="term" value="C:nucleus"/>
    <property type="evidence" value="ECO:0007669"/>
    <property type="project" value="UniProtKB-SubCell"/>
</dbReference>
<evidence type="ECO:0000313" key="17">
    <source>
        <dbReference type="Ensembl" id="ENSCCRP00020113246.1"/>
    </source>
</evidence>
<dbReference type="SUPFAM" id="SSF56112">
    <property type="entry name" value="Protein kinase-like (PK-like)"/>
    <property type="match status" value="1"/>
</dbReference>
<evidence type="ECO:0000256" key="5">
    <source>
        <dbReference type="ARBA" id="ARBA00022679"/>
    </source>
</evidence>
<evidence type="ECO:0000256" key="4">
    <source>
        <dbReference type="ARBA" id="ARBA00022527"/>
    </source>
</evidence>
<dbReference type="Ensembl" id="ENSCCRT00020123585.1">
    <property type="protein sequence ID" value="ENSCCRP00020113246.1"/>
    <property type="gene ID" value="ENSCCRG00020050242.1"/>
</dbReference>
<evidence type="ECO:0000313" key="18">
    <source>
        <dbReference type="Proteomes" id="UP000694701"/>
    </source>
</evidence>
<feature type="binding site" evidence="13">
    <location>
        <position position="461"/>
    </location>
    <ligand>
        <name>ATP</name>
        <dbReference type="ChEBI" id="CHEBI:30616"/>
    </ligand>
</feature>
<dbReference type="PANTHER" id="PTHR22974:SF22">
    <property type="entry name" value="SERINE_THREONINE-PROTEIN KINASE TOUSLED-LIKE 1"/>
    <property type="match status" value="1"/>
</dbReference>
<evidence type="ECO:0000256" key="11">
    <source>
        <dbReference type="ARBA" id="ARBA00047899"/>
    </source>
</evidence>
<reference evidence="17" key="1">
    <citation type="submission" date="2025-08" db="UniProtKB">
        <authorList>
            <consortium name="Ensembl"/>
        </authorList>
    </citation>
    <scope>IDENTIFICATION</scope>
</reference>
<evidence type="ECO:0000256" key="13">
    <source>
        <dbReference type="PROSITE-ProRule" id="PRU10141"/>
    </source>
</evidence>
<evidence type="ECO:0000256" key="15">
    <source>
        <dbReference type="SAM" id="MobiDB-lite"/>
    </source>
</evidence>
<evidence type="ECO:0000256" key="7">
    <source>
        <dbReference type="ARBA" id="ARBA00022777"/>
    </source>
</evidence>
<evidence type="ECO:0000256" key="6">
    <source>
        <dbReference type="ARBA" id="ARBA00022741"/>
    </source>
</evidence>
<dbReference type="InterPro" id="IPR017441">
    <property type="entry name" value="Protein_kinase_ATP_BS"/>
</dbReference>
<feature type="compositionally biased region" description="Low complexity" evidence="15">
    <location>
        <begin position="328"/>
        <end position="341"/>
    </location>
</feature>
<feature type="region of interest" description="Disordered" evidence="15">
    <location>
        <begin position="320"/>
        <end position="358"/>
    </location>
</feature>
<dbReference type="SMART" id="SM00220">
    <property type="entry name" value="S_TKc"/>
    <property type="match status" value="1"/>
</dbReference>
<dbReference type="GO" id="GO:0035556">
    <property type="term" value="P:intracellular signal transduction"/>
    <property type="evidence" value="ECO:0007669"/>
    <property type="project" value="TreeGrafter"/>
</dbReference>
<evidence type="ECO:0000256" key="12">
    <source>
        <dbReference type="ARBA" id="ARBA00048679"/>
    </source>
</evidence>
<dbReference type="InterPro" id="IPR011009">
    <property type="entry name" value="Kinase-like_dom_sf"/>
</dbReference>
<organism evidence="17 18">
    <name type="scientific">Cyprinus carpio</name>
    <name type="common">Common carp</name>
    <dbReference type="NCBI Taxonomy" id="7962"/>
    <lineage>
        <taxon>Eukaryota</taxon>
        <taxon>Metazoa</taxon>
        <taxon>Chordata</taxon>
        <taxon>Craniata</taxon>
        <taxon>Vertebrata</taxon>
        <taxon>Euteleostomi</taxon>
        <taxon>Actinopterygii</taxon>
        <taxon>Neopterygii</taxon>
        <taxon>Teleostei</taxon>
        <taxon>Ostariophysi</taxon>
        <taxon>Cypriniformes</taxon>
        <taxon>Cyprinidae</taxon>
        <taxon>Cyprininae</taxon>
        <taxon>Cyprinus</taxon>
    </lineage>
</organism>
<keyword evidence="7" id="KW-0418">Kinase</keyword>
<protein>
    <recommendedName>
        <fullName evidence="3">non-specific serine/threonine protein kinase</fullName>
        <ecNumber evidence="3">2.7.11.1</ecNumber>
    </recommendedName>
</protein>
<keyword evidence="8 13" id="KW-0067">ATP-binding</keyword>
<evidence type="ECO:0000256" key="9">
    <source>
        <dbReference type="ARBA" id="ARBA00023054"/>
    </source>
</evidence>
<dbReference type="InterPro" id="IPR008271">
    <property type="entry name" value="Ser/Thr_kinase_AS"/>
</dbReference>
<keyword evidence="9 14" id="KW-0175">Coiled coil</keyword>
<keyword evidence="6 13" id="KW-0547">Nucleotide-binding</keyword>
<dbReference type="PANTHER" id="PTHR22974">
    <property type="entry name" value="MIXED LINEAGE PROTEIN KINASE"/>
    <property type="match status" value="1"/>
</dbReference>
<feature type="domain" description="Protein kinase" evidence="16">
    <location>
        <begin position="432"/>
        <end position="710"/>
    </location>
</feature>
<evidence type="ECO:0000256" key="10">
    <source>
        <dbReference type="ARBA" id="ARBA00023242"/>
    </source>
</evidence>
<name>A0A8C2KP84_CYPCA</name>
<evidence type="ECO:0000256" key="3">
    <source>
        <dbReference type="ARBA" id="ARBA00012513"/>
    </source>
</evidence>
<dbReference type="EC" id="2.7.11.1" evidence="3"/>
<gene>
    <name evidence="17" type="primary">LOC109085113</name>
</gene>
<evidence type="ECO:0000256" key="8">
    <source>
        <dbReference type="ARBA" id="ARBA00022840"/>
    </source>
</evidence>
<evidence type="ECO:0000256" key="14">
    <source>
        <dbReference type="SAM" id="Coils"/>
    </source>
</evidence>
<dbReference type="AlphaFoldDB" id="A0A8C2KP84"/>
<proteinExistence type="predicted"/>
<evidence type="ECO:0000259" key="16">
    <source>
        <dbReference type="PROSITE" id="PS50011"/>
    </source>
</evidence>
<keyword evidence="10" id="KW-0539">Nucleus</keyword>
<dbReference type="Gene3D" id="1.10.510.10">
    <property type="entry name" value="Transferase(Phosphotransferase) domain 1"/>
    <property type="match status" value="1"/>
</dbReference>
<dbReference type="Proteomes" id="UP000694701">
    <property type="component" value="Unplaced"/>
</dbReference>
<evidence type="ECO:0000256" key="2">
    <source>
        <dbReference type="ARBA" id="ARBA00004123"/>
    </source>
</evidence>
<comment type="catalytic activity">
    <reaction evidence="11">
        <text>L-threonyl-[protein] + ATP = O-phospho-L-threonyl-[protein] + ADP + H(+)</text>
        <dbReference type="Rhea" id="RHEA:46608"/>
        <dbReference type="Rhea" id="RHEA-COMP:11060"/>
        <dbReference type="Rhea" id="RHEA-COMP:11605"/>
        <dbReference type="ChEBI" id="CHEBI:15378"/>
        <dbReference type="ChEBI" id="CHEBI:30013"/>
        <dbReference type="ChEBI" id="CHEBI:30616"/>
        <dbReference type="ChEBI" id="CHEBI:61977"/>
        <dbReference type="ChEBI" id="CHEBI:456216"/>
        <dbReference type="EC" id="2.7.11.1"/>
    </reaction>
</comment>
<dbReference type="Pfam" id="PF00069">
    <property type="entry name" value="Pkinase"/>
    <property type="match status" value="1"/>
</dbReference>